<dbReference type="OrthoDB" id="9810365at2"/>
<dbReference type="PRINTS" id="PR00984">
    <property type="entry name" value="TRNASYNTHILE"/>
</dbReference>
<dbReference type="InterPro" id="IPR009080">
    <property type="entry name" value="tRNAsynth_Ia_anticodon-bd"/>
</dbReference>
<comment type="catalytic activity">
    <reaction evidence="13 14">
        <text>tRNA(Ile) + L-isoleucine + ATP = L-isoleucyl-tRNA(Ile) + AMP + diphosphate</text>
        <dbReference type="Rhea" id="RHEA:11060"/>
        <dbReference type="Rhea" id="RHEA-COMP:9666"/>
        <dbReference type="Rhea" id="RHEA-COMP:9695"/>
        <dbReference type="ChEBI" id="CHEBI:30616"/>
        <dbReference type="ChEBI" id="CHEBI:33019"/>
        <dbReference type="ChEBI" id="CHEBI:58045"/>
        <dbReference type="ChEBI" id="CHEBI:78442"/>
        <dbReference type="ChEBI" id="CHEBI:78528"/>
        <dbReference type="ChEBI" id="CHEBI:456215"/>
        <dbReference type="EC" id="6.1.1.5"/>
    </reaction>
</comment>
<dbReference type="PANTHER" id="PTHR42765">
    <property type="entry name" value="SOLEUCYL-TRNA SYNTHETASE"/>
    <property type="match status" value="1"/>
</dbReference>
<protein>
    <recommendedName>
        <fullName evidence="14">Isoleucine--tRNA ligase</fullName>
        <ecNumber evidence="14">6.1.1.5</ecNumber>
    </recommendedName>
    <alternativeName>
        <fullName evidence="14">Isoleucyl-tRNA synthetase</fullName>
        <shortName evidence="14">IleRS</shortName>
    </alternativeName>
</protein>
<dbReference type="CDD" id="cd00818">
    <property type="entry name" value="IleRS_core"/>
    <property type="match status" value="1"/>
</dbReference>
<dbReference type="GO" id="GO:0005829">
    <property type="term" value="C:cytosol"/>
    <property type="evidence" value="ECO:0007669"/>
    <property type="project" value="TreeGrafter"/>
</dbReference>
<evidence type="ECO:0000256" key="7">
    <source>
        <dbReference type="ARBA" id="ARBA00022741"/>
    </source>
</evidence>
<evidence type="ECO:0000256" key="9">
    <source>
        <dbReference type="ARBA" id="ARBA00022840"/>
    </source>
</evidence>
<evidence type="ECO:0000259" key="15">
    <source>
        <dbReference type="Pfam" id="PF00133"/>
    </source>
</evidence>
<dbReference type="InterPro" id="IPR001412">
    <property type="entry name" value="aa-tRNA-synth_I_CS"/>
</dbReference>
<feature type="binding site" evidence="14">
    <location>
        <position position="924"/>
    </location>
    <ligand>
        <name>Zn(2+)</name>
        <dbReference type="ChEBI" id="CHEBI:29105"/>
    </ligand>
</feature>
<dbReference type="GO" id="GO:0008270">
    <property type="term" value="F:zinc ion binding"/>
    <property type="evidence" value="ECO:0007669"/>
    <property type="project" value="UniProtKB-UniRule"/>
</dbReference>
<evidence type="ECO:0000256" key="14">
    <source>
        <dbReference type="HAMAP-Rule" id="MF_02002"/>
    </source>
</evidence>
<dbReference type="InterPro" id="IPR014729">
    <property type="entry name" value="Rossmann-like_a/b/a_fold"/>
</dbReference>
<dbReference type="SUPFAM" id="SSF52374">
    <property type="entry name" value="Nucleotidylyl transferase"/>
    <property type="match status" value="1"/>
</dbReference>
<feature type="domain" description="Methionyl/Valyl/Leucyl/Isoleucyl-tRNA synthetase anticodon-binding" evidence="17">
    <location>
        <begin position="685"/>
        <end position="840"/>
    </location>
</feature>
<dbReference type="GO" id="GO:0004822">
    <property type="term" value="F:isoleucine-tRNA ligase activity"/>
    <property type="evidence" value="ECO:0007669"/>
    <property type="project" value="UniProtKB-UniRule"/>
</dbReference>
<dbReference type="Pfam" id="PF00133">
    <property type="entry name" value="tRNA-synt_1"/>
    <property type="match status" value="1"/>
</dbReference>
<reference evidence="18 19" key="1">
    <citation type="submission" date="2019-02" db="EMBL/GenBank/DDBJ databases">
        <authorList>
            <person name="Manzano-Marin A."/>
            <person name="Manzano-Marin A."/>
        </authorList>
    </citation>
    <scope>NUCLEOTIDE SEQUENCE [LARGE SCALE GENOMIC DNA]</scope>
    <source>
        <strain evidence="18 19">ErCicurtihirsuta</strain>
    </source>
</reference>
<dbReference type="InterPro" id="IPR033708">
    <property type="entry name" value="Anticodon_Ile_BEm"/>
</dbReference>
<keyword evidence="9 14" id="KW-0067">ATP-binding</keyword>
<keyword evidence="7 14" id="KW-0547">Nucleotide-binding</keyword>
<dbReference type="SUPFAM" id="SSF47323">
    <property type="entry name" value="Anticodon-binding domain of a subclass of class I aminoacyl-tRNA synthetases"/>
    <property type="match status" value="1"/>
</dbReference>
<evidence type="ECO:0000256" key="1">
    <source>
        <dbReference type="ARBA" id="ARBA00004496"/>
    </source>
</evidence>
<evidence type="ECO:0000256" key="4">
    <source>
        <dbReference type="ARBA" id="ARBA00022490"/>
    </source>
</evidence>
<evidence type="ECO:0000313" key="19">
    <source>
        <dbReference type="Proteomes" id="UP000294364"/>
    </source>
</evidence>
<feature type="binding site" evidence="14">
    <location>
        <position position="561"/>
    </location>
    <ligand>
        <name>L-isoleucyl-5'-AMP</name>
        <dbReference type="ChEBI" id="CHEBI:178002"/>
    </ligand>
</feature>
<feature type="domain" description="Aminoacyl-tRNA synthetase class Ia" evidence="15">
    <location>
        <begin position="28"/>
        <end position="641"/>
    </location>
</feature>
<keyword evidence="11 14" id="KW-0030">Aminoacyl-tRNA synthetase</keyword>
<accession>A0A451CZG6</accession>
<dbReference type="FunFam" id="3.40.50.620:FF:000048">
    <property type="entry name" value="Isoleucine--tRNA ligase"/>
    <property type="match status" value="1"/>
</dbReference>
<evidence type="ECO:0000256" key="10">
    <source>
        <dbReference type="ARBA" id="ARBA00022917"/>
    </source>
</evidence>
<comment type="domain">
    <text evidence="14">IleRS has two distinct active sites: one for aminoacylation and one for editing. The misactivated valine is translocated from the active site to the editing site, which sterically excludes the correctly activated isoleucine. The single editing site contains two valyl binding pockets, one specific for each substrate (Val-AMP or Val-tRNA(Ile)).</text>
</comment>
<feature type="domain" description="Zinc finger FPG/IleRS-type" evidence="16">
    <location>
        <begin position="900"/>
        <end position="926"/>
    </location>
</feature>
<keyword evidence="4 14" id="KW-0963">Cytoplasm</keyword>
<keyword evidence="8 14" id="KW-0862">Zinc</keyword>
<dbReference type="GO" id="GO:0002161">
    <property type="term" value="F:aminoacyl-tRNA deacylase activity"/>
    <property type="evidence" value="ECO:0007669"/>
    <property type="project" value="InterPro"/>
</dbReference>
<comment type="subunit">
    <text evidence="3 14">Monomer.</text>
</comment>
<sequence length="938" mass="108278">MINYKSTLNLPKTDFPMKGNLAKQEPFILQRWYNDKLYNMIRNAKEGKKTFFLHDGPPYANGNIHIGHAVNKILKDIIIKSKSLSGYNAPYIPGWDCHGLPIEQEVEKSLSKTRRSISKSDFRAACRQYASQQVEQQKTDFIRLGILADWDNPYKTMDFQTEANIIRSLGKMIQKGHLYKGAKPVQWCLNCRSAIAEAEVEYLNKISPSIQVLFDAVDKKKVQRKFSNLDTIGPISIVIWTTTPWTIPANRAISLHPKFSYQLVSTGERTLIIASERVNSCMRKIGIMKWKVLGETSGSELEKLEFHHPFLPQISPIFLGEHVTLDDGTGLVHTAPAHGVDDYIVSQKYEIKVSNSVGPDGCYIPSIHPKLDGKNVFKSNQIIITLLREKNALLYIDTIDHSYPHCWRHKTPIIFRCTPQWFLSMDKKRLRAQSLNQAHNVRWIPEWGQERIISMITNRPDWCISRQRIWGVPLTLFVHKETNQLHPQSLDIIEKVAKLVEINGVQAWWDLKLSDYITLNSEDYLKVSDTLDVWFDSGSTSYSVFKSRNEFKDYLPDLYLEGSDQYRGWFMSSLIISTAITGKAPYREVLTHGFTVDDKGYKMSKSRGNTIRPQEIVNRLGADVLRLWTASTNYSGEIAISNQILKSASESYRRIRNTARFLLSNLIDFNPDTDKIKEKNMVIIDRWVIGRALTVQNEIIASYEAYQFHTVVQRLVQFCSIEMGSCYLDIIKDRQYTAKTKSTARQSCQTALWYIAESLVRWMAPIISFTADELWGYLPGKRTKYVFTEEWFTDLFSLNDQESMNNEYWDTIFKVRSEVNKAIEQARFEKKIGSALETKILLYTHEPLTSMLTRLREELRFIFLSSSSEVLHLDDAPRDAYQSDMIKDLKVVVHKASGRKCLRCWHHTPDVGLNSKYFDLCERCITNIKGDGEERQFV</sequence>
<evidence type="ECO:0000256" key="2">
    <source>
        <dbReference type="ARBA" id="ARBA00006887"/>
    </source>
</evidence>
<dbReference type="EMBL" id="LR217698">
    <property type="protein sequence ID" value="VFP78821.1"/>
    <property type="molecule type" value="Genomic_DNA"/>
</dbReference>
<evidence type="ECO:0000259" key="17">
    <source>
        <dbReference type="Pfam" id="PF08264"/>
    </source>
</evidence>
<comment type="cofactor">
    <cofactor evidence="14">
        <name>Zn(2+)</name>
        <dbReference type="ChEBI" id="CHEBI:29105"/>
    </cofactor>
    <text evidence="14">Binds 1 zinc ion per subunit.</text>
</comment>
<dbReference type="CDD" id="cd07960">
    <property type="entry name" value="Anticodon_Ia_Ile_BEm"/>
    <property type="match status" value="1"/>
</dbReference>
<dbReference type="InterPro" id="IPR010663">
    <property type="entry name" value="Znf_FPG/IleRS"/>
</dbReference>
<keyword evidence="10 14" id="KW-0648">Protein biosynthesis</keyword>
<evidence type="ECO:0000259" key="16">
    <source>
        <dbReference type="Pfam" id="PF06827"/>
    </source>
</evidence>
<evidence type="ECO:0000256" key="11">
    <source>
        <dbReference type="ARBA" id="ARBA00023146"/>
    </source>
</evidence>
<comment type="function">
    <text evidence="12 14">Catalyzes the attachment of isoleucine to tRNA(Ile). As IleRS can inadvertently accommodate and process structurally similar amino acids such as valine, to avoid such errors it has two additional distinct tRNA(Ile)-dependent editing activities. One activity is designated as 'pretransfer' editing and involves the hydrolysis of activated Val-AMP. The other activity is designated 'posttransfer' editing and involves deacylation of mischarged Val-tRNA(Ile).</text>
</comment>
<dbReference type="AlphaFoldDB" id="A0A451CZG6"/>
<comment type="similarity">
    <text evidence="2 14">Belongs to the class-I aminoacyl-tRNA synthetase family. IleS type 1 subfamily.</text>
</comment>
<gene>
    <name evidence="14 18" type="primary">ileS</name>
    <name evidence="18" type="ORF">ERCICURT3053_460</name>
</gene>
<proteinExistence type="inferred from homology"/>
<organism evidence="18 19">
    <name type="scientific">Candidatus Erwinia haradaeae</name>
    <dbReference type="NCBI Taxonomy" id="1922217"/>
    <lineage>
        <taxon>Bacteria</taxon>
        <taxon>Pseudomonadati</taxon>
        <taxon>Pseudomonadota</taxon>
        <taxon>Gammaproteobacteria</taxon>
        <taxon>Enterobacterales</taxon>
        <taxon>Erwiniaceae</taxon>
        <taxon>Erwinia</taxon>
    </lineage>
</organism>
<dbReference type="RefSeq" id="WP_157992116.1">
    <property type="nucleotide sequence ID" value="NZ_LR217698.1"/>
</dbReference>
<feature type="binding site" evidence="14">
    <location>
        <position position="904"/>
    </location>
    <ligand>
        <name>Zn(2+)</name>
        <dbReference type="ChEBI" id="CHEBI:29105"/>
    </ligand>
</feature>
<dbReference type="SUPFAM" id="SSF50677">
    <property type="entry name" value="ValRS/IleRS/LeuRS editing domain"/>
    <property type="match status" value="1"/>
</dbReference>
<dbReference type="Pfam" id="PF06827">
    <property type="entry name" value="zf-FPG_IleRS"/>
    <property type="match status" value="1"/>
</dbReference>
<evidence type="ECO:0000256" key="8">
    <source>
        <dbReference type="ARBA" id="ARBA00022833"/>
    </source>
</evidence>
<feature type="short sequence motif" description="'HIGH' region" evidence="14">
    <location>
        <begin position="58"/>
        <end position="68"/>
    </location>
</feature>
<dbReference type="InterPro" id="IPR002300">
    <property type="entry name" value="aa-tRNA-synth_Ia"/>
</dbReference>
<dbReference type="PROSITE" id="PS00178">
    <property type="entry name" value="AA_TRNA_LIGASE_I"/>
    <property type="match status" value="1"/>
</dbReference>
<evidence type="ECO:0000313" key="18">
    <source>
        <dbReference type="EMBL" id="VFP78821.1"/>
    </source>
</evidence>
<dbReference type="NCBIfam" id="TIGR00392">
    <property type="entry name" value="ileS"/>
    <property type="match status" value="1"/>
</dbReference>
<dbReference type="HAMAP" id="MF_02002">
    <property type="entry name" value="Ile_tRNA_synth_type1"/>
    <property type="match status" value="1"/>
</dbReference>
<dbReference type="GO" id="GO:0005524">
    <property type="term" value="F:ATP binding"/>
    <property type="evidence" value="ECO:0007669"/>
    <property type="project" value="UniProtKB-UniRule"/>
</dbReference>
<dbReference type="InterPro" id="IPR023585">
    <property type="entry name" value="Ile-tRNA-ligase_type1"/>
</dbReference>
<comment type="subcellular location">
    <subcellularLocation>
        <location evidence="1 14">Cytoplasm</location>
    </subcellularLocation>
</comment>
<dbReference type="Gene3D" id="3.90.740.10">
    <property type="entry name" value="Valyl/Leucyl/Isoleucyl-tRNA synthetase, editing domain"/>
    <property type="match status" value="1"/>
</dbReference>
<evidence type="ECO:0000256" key="5">
    <source>
        <dbReference type="ARBA" id="ARBA00022598"/>
    </source>
</evidence>
<dbReference type="InterPro" id="IPR002301">
    <property type="entry name" value="Ile-tRNA-ligase"/>
</dbReference>
<dbReference type="Pfam" id="PF08264">
    <property type="entry name" value="Anticodon_1"/>
    <property type="match status" value="1"/>
</dbReference>
<dbReference type="Gene3D" id="1.10.730.20">
    <property type="match status" value="1"/>
</dbReference>
<keyword evidence="6 14" id="KW-0479">Metal-binding</keyword>
<feature type="binding site" evidence="14">
    <location>
        <position position="921"/>
    </location>
    <ligand>
        <name>Zn(2+)</name>
        <dbReference type="ChEBI" id="CHEBI:29105"/>
    </ligand>
</feature>
<dbReference type="PANTHER" id="PTHR42765:SF1">
    <property type="entry name" value="ISOLEUCINE--TRNA LIGASE, MITOCHONDRIAL"/>
    <property type="match status" value="1"/>
</dbReference>
<dbReference type="EC" id="6.1.1.5" evidence="14"/>
<feature type="binding site" evidence="14">
    <location>
        <position position="605"/>
    </location>
    <ligand>
        <name>ATP</name>
        <dbReference type="ChEBI" id="CHEBI:30616"/>
    </ligand>
</feature>
<feature type="binding site" evidence="14">
    <location>
        <position position="901"/>
    </location>
    <ligand>
        <name>Zn(2+)</name>
        <dbReference type="ChEBI" id="CHEBI:29105"/>
    </ligand>
</feature>
<dbReference type="FunFam" id="3.40.50.620:FF:000042">
    <property type="entry name" value="Isoleucine--tRNA ligase"/>
    <property type="match status" value="1"/>
</dbReference>
<dbReference type="FunFam" id="1.10.730.20:FF:000001">
    <property type="entry name" value="Isoleucine--tRNA ligase"/>
    <property type="match status" value="1"/>
</dbReference>
<dbReference type="InterPro" id="IPR050081">
    <property type="entry name" value="Ile-tRNA_ligase"/>
</dbReference>
<evidence type="ECO:0000256" key="12">
    <source>
        <dbReference type="ARBA" id="ARBA00025217"/>
    </source>
</evidence>
<dbReference type="Proteomes" id="UP000294364">
    <property type="component" value="Chromosome"/>
</dbReference>
<evidence type="ECO:0000256" key="3">
    <source>
        <dbReference type="ARBA" id="ARBA00011245"/>
    </source>
</evidence>
<name>A0A451CZG6_9GAMM</name>
<dbReference type="Gene3D" id="3.40.50.620">
    <property type="entry name" value="HUPs"/>
    <property type="match status" value="2"/>
</dbReference>
<dbReference type="GO" id="GO:0006428">
    <property type="term" value="P:isoleucyl-tRNA aminoacylation"/>
    <property type="evidence" value="ECO:0007669"/>
    <property type="project" value="UniProtKB-UniRule"/>
</dbReference>
<evidence type="ECO:0000256" key="6">
    <source>
        <dbReference type="ARBA" id="ARBA00022723"/>
    </source>
</evidence>
<evidence type="ECO:0000256" key="13">
    <source>
        <dbReference type="ARBA" id="ARBA00048359"/>
    </source>
</evidence>
<dbReference type="InterPro" id="IPR009008">
    <property type="entry name" value="Val/Leu/Ile-tRNA-synth_edit"/>
</dbReference>
<dbReference type="GO" id="GO:0000049">
    <property type="term" value="F:tRNA binding"/>
    <property type="evidence" value="ECO:0007669"/>
    <property type="project" value="InterPro"/>
</dbReference>
<keyword evidence="5 14" id="KW-0436">Ligase</keyword>
<feature type="short sequence motif" description="'KMSKS' region" evidence="14">
    <location>
        <begin position="602"/>
        <end position="606"/>
    </location>
</feature>
<dbReference type="InterPro" id="IPR013155">
    <property type="entry name" value="M/V/L/I-tRNA-synth_anticd-bd"/>
</dbReference>